<dbReference type="GeneTree" id="ENSGT00940000155518"/>
<dbReference type="PROSITE" id="PS50042">
    <property type="entry name" value="CNMP_BINDING_3"/>
    <property type="match status" value="1"/>
</dbReference>
<accession>A0AAR2LLZ6</accession>
<keyword evidence="6" id="KW-0631">Potassium channel</keyword>
<feature type="compositionally biased region" description="Low complexity" evidence="14">
    <location>
        <begin position="197"/>
        <end position="210"/>
    </location>
</feature>
<dbReference type="SUPFAM" id="SSF81324">
    <property type="entry name" value="Voltage-gated potassium channels"/>
    <property type="match status" value="1"/>
</dbReference>
<keyword evidence="18" id="KW-1185">Reference proteome</keyword>
<dbReference type="FunFam" id="2.60.120.10:FF:000011">
    <property type="entry name" value="Potassium channel, voltage-gated eag-related subfamily H, member 7"/>
    <property type="match status" value="1"/>
</dbReference>
<comment type="subcellular location">
    <subcellularLocation>
        <location evidence="1">Cell membrane</location>
        <topology evidence="1">Multi-pass membrane protein</topology>
    </subcellularLocation>
</comment>
<evidence type="ECO:0000256" key="2">
    <source>
        <dbReference type="ARBA" id="ARBA00022448"/>
    </source>
</evidence>
<feature type="region of interest" description="Disordered" evidence="14">
    <location>
        <begin position="998"/>
        <end position="1095"/>
    </location>
</feature>
<dbReference type="InterPro" id="IPR003967">
    <property type="entry name" value="K_chnl_volt-dep_ERG"/>
</dbReference>
<evidence type="ECO:0000256" key="3">
    <source>
        <dbReference type="ARBA" id="ARBA00022475"/>
    </source>
</evidence>
<dbReference type="InterPro" id="IPR000014">
    <property type="entry name" value="PAS"/>
</dbReference>
<dbReference type="InterPro" id="IPR003938">
    <property type="entry name" value="K_chnl_volt-dep_EAG/ELK/ERG"/>
</dbReference>
<dbReference type="InterPro" id="IPR014710">
    <property type="entry name" value="RmlC-like_jellyroll"/>
</dbReference>
<dbReference type="CDD" id="cd00038">
    <property type="entry name" value="CAP_ED"/>
    <property type="match status" value="1"/>
</dbReference>
<keyword evidence="7" id="KW-0851">Voltage-gated channel</keyword>
<dbReference type="Gene3D" id="1.10.287.70">
    <property type="match status" value="1"/>
</dbReference>
<feature type="compositionally biased region" description="Low complexity" evidence="14">
    <location>
        <begin position="235"/>
        <end position="248"/>
    </location>
</feature>
<keyword evidence="3" id="KW-1003">Cell membrane</keyword>
<keyword evidence="2" id="KW-0813">Transport</keyword>
<dbReference type="Gene3D" id="3.30.450.20">
    <property type="entry name" value="PAS domain"/>
    <property type="match status" value="1"/>
</dbReference>
<reference evidence="17" key="2">
    <citation type="submission" date="2025-08" db="UniProtKB">
        <authorList>
            <consortium name="Ensembl"/>
        </authorList>
    </citation>
    <scope>IDENTIFICATION</scope>
</reference>
<protein>
    <recommendedName>
        <fullName evidence="16">Cyclic nucleotide-binding domain-containing protein</fullName>
    </recommendedName>
</protein>
<feature type="compositionally biased region" description="Polar residues" evidence="14">
    <location>
        <begin position="267"/>
        <end position="279"/>
    </location>
</feature>
<dbReference type="InterPro" id="IPR018490">
    <property type="entry name" value="cNMP-bd_dom_sf"/>
</dbReference>
<dbReference type="CDD" id="cd00130">
    <property type="entry name" value="PAS"/>
    <property type="match status" value="1"/>
</dbReference>
<dbReference type="FunFam" id="3.30.450.20:FF:000001">
    <property type="entry name" value="Potassium voltage-gated channel subfamily H member 7"/>
    <property type="match status" value="1"/>
</dbReference>
<dbReference type="GO" id="GO:0042391">
    <property type="term" value="P:regulation of membrane potential"/>
    <property type="evidence" value="ECO:0007669"/>
    <property type="project" value="TreeGrafter"/>
</dbReference>
<dbReference type="GO" id="GO:0034702">
    <property type="term" value="C:monoatomic ion channel complex"/>
    <property type="evidence" value="ECO:0007669"/>
    <property type="project" value="UniProtKB-KW"/>
</dbReference>
<evidence type="ECO:0000313" key="17">
    <source>
        <dbReference type="Ensembl" id="ENSPNAP00000077570.1"/>
    </source>
</evidence>
<feature type="compositionally biased region" description="Basic and acidic residues" evidence="14">
    <location>
        <begin position="1035"/>
        <end position="1057"/>
    </location>
</feature>
<keyword evidence="11 15" id="KW-0472">Membrane</keyword>
<dbReference type="PANTHER" id="PTHR10217">
    <property type="entry name" value="VOLTAGE AND LIGAND GATED POTASSIUM CHANNEL"/>
    <property type="match status" value="1"/>
</dbReference>
<keyword evidence="12" id="KW-0407">Ion channel</keyword>
<feature type="compositionally biased region" description="Polar residues" evidence="14">
    <location>
        <begin position="1064"/>
        <end position="1077"/>
    </location>
</feature>
<dbReference type="FunFam" id="1.10.1200.260:FF:000001">
    <property type="entry name" value="Potassium voltage-gated channel subfamily H member 7"/>
    <property type="match status" value="1"/>
</dbReference>
<dbReference type="Gene3D" id="1.10.1200.260">
    <property type="match status" value="1"/>
</dbReference>
<evidence type="ECO:0000256" key="4">
    <source>
        <dbReference type="ARBA" id="ARBA00022538"/>
    </source>
</evidence>
<dbReference type="GO" id="GO:0005886">
    <property type="term" value="C:plasma membrane"/>
    <property type="evidence" value="ECO:0007669"/>
    <property type="project" value="UniProtKB-SubCell"/>
</dbReference>
<feature type="transmembrane region" description="Helical" evidence="15">
    <location>
        <begin position="425"/>
        <end position="446"/>
    </location>
</feature>
<evidence type="ECO:0000256" key="14">
    <source>
        <dbReference type="SAM" id="MobiDB-lite"/>
    </source>
</evidence>
<name>A0AAR2LLZ6_PYGNA</name>
<keyword evidence="4" id="KW-0633">Potassium transport</keyword>
<dbReference type="GO" id="GO:0005242">
    <property type="term" value="F:inward rectifier potassium channel activity"/>
    <property type="evidence" value="ECO:0007669"/>
    <property type="project" value="TreeGrafter"/>
</dbReference>
<sequence>MPVRRGHVAPQNTFLGIIIRKFEGQNKKFVIANARVQNCAIIFCNDAFCEMTGFSRPDIMQKPCTCDFLHGQLTKRHAVAQIAQALLGSEERKVEITYHRKDGSDFLCNTHIIPVKNEEGVVIMFILSFDYILEEGSMDSLEHLNHTSPSKPHHRKGRFFRFRLPMPLSMLGVSKQSLPQEDPDEVTVHSPERIEPRSSCSSSLSLSLSPHELRPPTADSCSPSYANDTRALIGQSLLGSSSPVSGPQDHSSPQGPWERPAPHGSVGTHSASGGQSRGSVCTLRRASSTHDLEGFSAHVERTYRDRHASEDNGRNIKGPFNQIKCSLLGSTSDSNLTKYSTINKIPLITLNFSETNNEKRPPSPSSSEKTIIAPKVKDRTHNVTEKVTQVLSLGADVLPEYKLQTPRINKFTILHYSPFKAVWDWLILLLVIYTAIFTPYSAAFLLNDLEEQKRRECGYSCSPLNVVDLIVDIMFIVDILINFRTTYVNTNEEVVSHPAKIAVHYFKGWFLIDMVAAIPFDLLIFGSGSEETTTLIGLLKTARLLRLVRVARKLDRYSEYGAAVLMLLMCIFALIAHWLACIWYAIGNVEKPYLEHTIGWLDNLGMSIGKQYNYSDPSSGPSIKDKYVTALYFTFSSLTSVGFGNVSPNTNSEKIFSICVMLIGSLMYASIFGNVSAIIQRLYSGTARYHLQMLRVKEFIRFHQIPNPLRQRLEEYFQHAWTYTNGIDMNMVLKGFPECLQADICLHLNQSLLQSCKAFKGASKGCLRALAMRFKTTHAPPGDTLVHCGDVLTALYFLARGSIEILKDDIVVAILGKNDIFGEMIHLYAKPGKANADVRALSYCDLHTLEREELLEVLDMYPEFADYFWSNLDLTFNLRDDNAKVELHLNIKLYSLGLCVSPDVCAEEWPCGNADDSAQSQDKEGGADCESDITFGEMEQRLDLLQEHLNRLEAQMTSDIQAILQLLQRQSALGPPAYSTVASSPEYHKPAIRVQPVIQTQSPDIEMPDDKSKDSALTATMETTSDESRMTPLVRDSEWEVEIELKQREKEQSDSPHRRALQLSVRQASLPDSSPSNGGPLGLHRPCSDPGLPGK</sequence>
<feature type="domain" description="Cyclic nucleotide-binding" evidence="16">
    <location>
        <begin position="758"/>
        <end position="858"/>
    </location>
</feature>
<evidence type="ECO:0000256" key="5">
    <source>
        <dbReference type="ARBA" id="ARBA00022692"/>
    </source>
</evidence>
<evidence type="ECO:0000313" key="18">
    <source>
        <dbReference type="Proteomes" id="UP001501920"/>
    </source>
</evidence>
<dbReference type="SMART" id="SM00100">
    <property type="entry name" value="cNMP"/>
    <property type="match status" value="1"/>
</dbReference>
<comment type="catalytic activity">
    <reaction evidence="13">
        <text>K(+)(in) = K(+)(out)</text>
        <dbReference type="Rhea" id="RHEA:29463"/>
        <dbReference type="ChEBI" id="CHEBI:29103"/>
    </reaction>
</comment>
<organism evidence="17 18">
    <name type="scientific">Pygocentrus nattereri</name>
    <name type="common">Red-bellied piranha</name>
    <dbReference type="NCBI Taxonomy" id="42514"/>
    <lineage>
        <taxon>Eukaryota</taxon>
        <taxon>Metazoa</taxon>
        <taxon>Chordata</taxon>
        <taxon>Craniata</taxon>
        <taxon>Vertebrata</taxon>
        <taxon>Euteleostomi</taxon>
        <taxon>Actinopterygii</taxon>
        <taxon>Neopterygii</taxon>
        <taxon>Teleostei</taxon>
        <taxon>Ostariophysi</taxon>
        <taxon>Characiformes</taxon>
        <taxon>Characoidei</taxon>
        <taxon>Pygocentrus</taxon>
    </lineage>
</organism>
<keyword evidence="10" id="KW-0406">Ion transport</keyword>
<dbReference type="FunFam" id="1.10.287.70:FF:000020">
    <property type="entry name" value="Potassium channel, voltage-gated eag-related subfamily H, member 7"/>
    <property type="match status" value="1"/>
</dbReference>
<evidence type="ECO:0000256" key="9">
    <source>
        <dbReference type="ARBA" id="ARBA00022989"/>
    </source>
</evidence>
<dbReference type="AlphaFoldDB" id="A0AAR2LLZ6"/>
<evidence type="ECO:0000256" key="8">
    <source>
        <dbReference type="ARBA" id="ARBA00022958"/>
    </source>
</evidence>
<dbReference type="InterPro" id="IPR005821">
    <property type="entry name" value="Ion_trans_dom"/>
</dbReference>
<dbReference type="Ensembl" id="ENSPNAT00000048127.1">
    <property type="protein sequence ID" value="ENSPNAP00000077570.1"/>
    <property type="gene ID" value="ENSPNAG00000012378.2"/>
</dbReference>
<dbReference type="SUPFAM" id="SSF51206">
    <property type="entry name" value="cAMP-binding domain-like"/>
    <property type="match status" value="1"/>
</dbReference>
<evidence type="ECO:0000256" key="10">
    <source>
        <dbReference type="ARBA" id="ARBA00023065"/>
    </source>
</evidence>
<dbReference type="InterPro" id="IPR050818">
    <property type="entry name" value="KCNH_animal-type"/>
</dbReference>
<proteinExistence type="predicted"/>
<dbReference type="PANTHER" id="PTHR10217:SF466">
    <property type="entry name" value="POTASSIUM VOLTAGE-GATED CHANNEL SUBFAMILY H MEMBER 7"/>
    <property type="match status" value="1"/>
</dbReference>
<feature type="transmembrane region" description="Helical" evidence="15">
    <location>
        <begin position="562"/>
        <end position="586"/>
    </location>
</feature>
<dbReference type="Pfam" id="PF00027">
    <property type="entry name" value="cNMP_binding"/>
    <property type="match status" value="1"/>
</dbReference>
<feature type="compositionally biased region" description="Basic and acidic residues" evidence="14">
    <location>
        <begin position="186"/>
        <end position="196"/>
    </location>
</feature>
<reference evidence="17 18" key="1">
    <citation type="submission" date="2020-10" db="EMBL/GenBank/DDBJ databases">
        <title>Pygocentrus nattereri (red-bellied piranha) genome, fPygNat1, primary haplotype.</title>
        <authorList>
            <person name="Myers G."/>
            <person name="Meyer A."/>
            <person name="Karagic N."/>
            <person name="Pippel M."/>
            <person name="Winkler S."/>
            <person name="Tracey A."/>
            <person name="Wood J."/>
            <person name="Formenti G."/>
            <person name="Howe K."/>
            <person name="Fedrigo O."/>
            <person name="Jarvis E.D."/>
        </authorList>
    </citation>
    <scope>NUCLEOTIDE SEQUENCE [LARGE SCALE GENOMIC DNA]</scope>
</reference>
<dbReference type="Pfam" id="PF13426">
    <property type="entry name" value="PAS_9"/>
    <property type="match status" value="1"/>
</dbReference>
<dbReference type="Proteomes" id="UP001501920">
    <property type="component" value="Chromosome 30"/>
</dbReference>
<feature type="region of interest" description="Disordered" evidence="14">
    <location>
        <begin position="174"/>
        <end position="282"/>
    </location>
</feature>
<reference evidence="17" key="3">
    <citation type="submission" date="2025-09" db="UniProtKB">
        <authorList>
            <consortium name="Ensembl"/>
        </authorList>
    </citation>
    <scope>IDENTIFICATION</scope>
</reference>
<evidence type="ECO:0000256" key="13">
    <source>
        <dbReference type="ARBA" id="ARBA00034430"/>
    </source>
</evidence>
<evidence type="ECO:0000256" key="7">
    <source>
        <dbReference type="ARBA" id="ARBA00022882"/>
    </source>
</evidence>
<evidence type="ECO:0000256" key="11">
    <source>
        <dbReference type="ARBA" id="ARBA00023136"/>
    </source>
</evidence>
<keyword evidence="8" id="KW-0630">Potassium</keyword>
<dbReference type="InterPro" id="IPR035965">
    <property type="entry name" value="PAS-like_dom_sf"/>
</dbReference>
<dbReference type="PRINTS" id="PR01470">
    <property type="entry name" value="ERGCHANNEL"/>
</dbReference>
<dbReference type="SUPFAM" id="SSF55785">
    <property type="entry name" value="PYP-like sensor domain (PAS domain)"/>
    <property type="match status" value="1"/>
</dbReference>
<evidence type="ECO:0000259" key="16">
    <source>
        <dbReference type="PROSITE" id="PS50042"/>
    </source>
</evidence>
<keyword evidence="5 15" id="KW-0812">Transmembrane</keyword>
<dbReference type="PRINTS" id="PR01463">
    <property type="entry name" value="EAGCHANLFMLY"/>
</dbReference>
<dbReference type="Pfam" id="PF00520">
    <property type="entry name" value="Ion_trans"/>
    <property type="match status" value="1"/>
</dbReference>
<gene>
    <name evidence="17" type="primary">KCNH7</name>
</gene>
<evidence type="ECO:0000256" key="6">
    <source>
        <dbReference type="ARBA" id="ARBA00022826"/>
    </source>
</evidence>
<evidence type="ECO:0000256" key="15">
    <source>
        <dbReference type="SAM" id="Phobius"/>
    </source>
</evidence>
<evidence type="ECO:0000256" key="1">
    <source>
        <dbReference type="ARBA" id="ARBA00004651"/>
    </source>
</evidence>
<dbReference type="Gene3D" id="2.60.120.10">
    <property type="entry name" value="Jelly Rolls"/>
    <property type="match status" value="1"/>
</dbReference>
<keyword evidence="9 15" id="KW-1133">Transmembrane helix</keyword>
<dbReference type="NCBIfam" id="TIGR00229">
    <property type="entry name" value="sensory_box"/>
    <property type="match status" value="1"/>
</dbReference>
<dbReference type="InterPro" id="IPR000595">
    <property type="entry name" value="cNMP-bd_dom"/>
</dbReference>
<feature type="transmembrane region" description="Helical" evidence="15">
    <location>
        <begin position="655"/>
        <end position="679"/>
    </location>
</feature>
<evidence type="ECO:0000256" key="12">
    <source>
        <dbReference type="ARBA" id="ARBA00023303"/>
    </source>
</evidence>